<dbReference type="HAMAP" id="MF_01916">
    <property type="entry name" value="Cardiolipin_synth_Cls"/>
    <property type="match status" value="1"/>
</dbReference>
<feature type="active site" evidence="12">
    <location>
        <position position="216"/>
    </location>
</feature>
<comment type="similarity">
    <text evidence="12">Belongs to the phospholipase D family. Cardiolipin synthase subfamily.</text>
</comment>
<evidence type="ECO:0000256" key="1">
    <source>
        <dbReference type="ARBA" id="ARBA00004651"/>
    </source>
</evidence>
<evidence type="ECO:0000256" key="9">
    <source>
        <dbReference type="ARBA" id="ARBA00023136"/>
    </source>
</evidence>
<accession>A0A1M6PJX6</accession>
<protein>
    <recommendedName>
        <fullName evidence="12 13">Cardiolipin synthase</fullName>
        <shortName evidence="12">CL synthase</shortName>
        <ecNumber evidence="12 13">2.7.8.-</ecNumber>
    </recommendedName>
</protein>
<keyword evidence="2 12" id="KW-1003">Cell membrane</keyword>
<evidence type="ECO:0000256" key="12">
    <source>
        <dbReference type="HAMAP-Rule" id="MF_01916"/>
    </source>
</evidence>
<evidence type="ECO:0000256" key="3">
    <source>
        <dbReference type="ARBA" id="ARBA00022516"/>
    </source>
</evidence>
<keyword evidence="5 12" id="KW-0812">Transmembrane</keyword>
<keyword evidence="10 12" id="KW-0594">Phospholipid biosynthesis</keyword>
<evidence type="ECO:0000256" key="10">
    <source>
        <dbReference type="ARBA" id="ARBA00023209"/>
    </source>
</evidence>
<reference evidence="15 16" key="1">
    <citation type="submission" date="2016-11" db="EMBL/GenBank/DDBJ databases">
        <authorList>
            <person name="Jaros S."/>
            <person name="Januszkiewicz K."/>
            <person name="Wedrychowicz H."/>
        </authorList>
    </citation>
    <scope>NUCLEOTIDE SEQUENCE [LARGE SCALE GENOMIC DNA]</scope>
    <source>
        <strain evidence="15 16">DSM 21864</strain>
    </source>
</reference>
<dbReference type="PANTHER" id="PTHR21248:SF22">
    <property type="entry name" value="PHOSPHOLIPASE D"/>
    <property type="match status" value="1"/>
</dbReference>
<keyword evidence="11 12" id="KW-1208">Phospholipid metabolism</keyword>
<dbReference type="GO" id="GO:0005886">
    <property type="term" value="C:plasma membrane"/>
    <property type="evidence" value="ECO:0007669"/>
    <property type="project" value="UniProtKB-SubCell"/>
</dbReference>
<dbReference type="InterPro" id="IPR027379">
    <property type="entry name" value="CLS_N"/>
</dbReference>
<dbReference type="InterPro" id="IPR022924">
    <property type="entry name" value="Cardiolipin_synthase"/>
</dbReference>
<dbReference type="EC" id="2.7.8.-" evidence="12 13"/>
<dbReference type="GO" id="GO:0032049">
    <property type="term" value="P:cardiolipin biosynthetic process"/>
    <property type="evidence" value="ECO:0007669"/>
    <property type="project" value="UniProtKB-UniRule"/>
</dbReference>
<evidence type="ECO:0000256" key="7">
    <source>
        <dbReference type="ARBA" id="ARBA00022989"/>
    </source>
</evidence>
<evidence type="ECO:0000313" key="16">
    <source>
        <dbReference type="Proteomes" id="UP000184080"/>
    </source>
</evidence>
<dbReference type="Pfam" id="PF13396">
    <property type="entry name" value="PLDc_N"/>
    <property type="match status" value="1"/>
</dbReference>
<comment type="catalytic activity">
    <reaction evidence="12">
        <text>2 a 1,2-diacyl-sn-glycero-3-phospho-(1'-sn-glycerol) = a cardiolipin + glycerol</text>
        <dbReference type="Rhea" id="RHEA:31451"/>
        <dbReference type="ChEBI" id="CHEBI:17754"/>
        <dbReference type="ChEBI" id="CHEBI:62237"/>
        <dbReference type="ChEBI" id="CHEBI:64716"/>
    </reaction>
</comment>
<feature type="active site" evidence="12">
    <location>
        <position position="405"/>
    </location>
</feature>
<feature type="transmembrane region" description="Helical" evidence="12">
    <location>
        <begin position="34"/>
        <end position="54"/>
    </location>
</feature>
<dbReference type="CDD" id="cd09112">
    <property type="entry name" value="PLDc_CLS_2"/>
    <property type="match status" value="1"/>
</dbReference>
<dbReference type="Gene3D" id="3.30.870.10">
    <property type="entry name" value="Endonuclease Chain A"/>
    <property type="match status" value="2"/>
</dbReference>
<evidence type="ECO:0000313" key="15">
    <source>
        <dbReference type="EMBL" id="SHK08262.1"/>
    </source>
</evidence>
<dbReference type="InterPro" id="IPR001736">
    <property type="entry name" value="PLipase_D/transphosphatidylase"/>
</dbReference>
<evidence type="ECO:0000256" key="11">
    <source>
        <dbReference type="ARBA" id="ARBA00023264"/>
    </source>
</evidence>
<feature type="active site" evidence="12">
    <location>
        <position position="214"/>
    </location>
</feature>
<keyword evidence="9 12" id="KW-0472">Membrane</keyword>
<dbReference type="Pfam" id="PF13091">
    <property type="entry name" value="PLDc_2"/>
    <property type="match status" value="2"/>
</dbReference>
<keyword evidence="7 12" id="KW-1133">Transmembrane helix</keyword>
<feature type="domain" description="PLD phosphodiesterase" evidence="14">
    <location>
        <begin position="393"/>
        <end position="420"/>
    </location>
</feature>
<evidence type="ECO:0000256" key="2">
    <source>
        <dbReference type="ARBA" id="ARBA00022475"/>
    </source>
</evidence>
<dbReference type="SUPFAM" id="SSF56024">
    <property type="entry name" value="Phospholipase D/nuclease"/>
    <property type="match status" value="2"/>
</dbReference>
<feature type="active site" evidence="12">
    <location>
        <position position="221"/>
    </location>
</feature>
<dbReference type="EMBL" id="FQZO01000017">
    <property type="protein sequence ID" value="SHK08262.1"/>
    <property type="molecule type" value="Genomic_DNA"/>
</dbReference>
<keyword evidence="3 12" id="KW-0444">Lipid biosynthesis</keyword>
<gene>
    <name evidence="15" type="ORF">SAMN05444401_0540</name>
</gene>
<feature type="active site" evidence="12">
    <location>
        <position position="398"/>
    </location>
</feature>
<evidence type="ECO:0000256" key="8">
    <source>
        <dbReference type="ARBA" id="ARBA00023098"/>
    </source>
</evidence>
<dbReference type="PANTHER" id="PTHR21248">
    <property type="entry name" value="CARDIOLIPIN SYNTHASE"/>
    <property type="match status" value="1"/>
</dbReference>
<dbReference type="InterPro" id="IPR030874">
    <property type="entry name" value="Cardiolipin_synth_Firmi"/>
</dbReference>
<dbReference type="STRING" id="1121298.SAMN05444401_0540"/>
<dbReference type="SMART" id="SM00155">
    <property type="entry name" value="PLDc"/>
    <property type="match status" value="2"/>
</dbReference>
<dbReference type="GO" id="GO:0008808">
    <property type="term" value="F:cardiolipin synthase activity"/>
    <property type="evidence" value="ECO:0007669"/>
    <property type="project" value="UniProtKB-UniRule"/>
</dbReference>
<feature type="transmembrane region" description="Helical" evidence="12">
    <location>
        <begin position="6"/>
        <end position="25"/>
    </location>
</feature>
<comment type="subcellular location">
    <subcellularLocation>
        <location evidence="1 12">Cell membrane</location>
        <topology evidence="1 12">Multi-pass membrane protein</topology>
    </subcellularLocation>
</comment>
<dbReference type="Proteomes" id="UP000184080">
    <property type="component" value="Unassembled WGS sequence"/>
</dbReference>
<keyword evidence="16" id="KW-1185">Reference proteome</keyword>
<name>A0A1M6PJX6_9CLOT</name>
<keyword evidence="6" id="KW-0677">Repeat</keyword>
<feature type="domain" description="PLD phosphodiesterase" evidence="14">
    <location>
        <begin position="209"/>
        <end position="236"/>
    </location>
</feature>
<keyword evidence="8 12" id="KW-0443">Lipid metabolism</keyword>
<proteinExistence type="inferred from homology"/>
<dbReference type="CDD" id="cd09110">
    <property type="entry name" value="PLDc_CLS_1"/>
    <property type="match status" value="1"/>
</dbReference>
<evidence type="ECO:0000256" key="5">
    <source>
        <dbReference type="ARBA" id="ARBA00022692"/>
    </source>
</evidence>
<evidence type="ECO:0000259" key="14">
    <source>
        <dbReference type="PROSITE" id="PS50035"/>
    </source>
</evidence>
<evidence type="ECO:0000256" key="13">
    <source>
        <dbReference type="NCBIfam" id="TIGR04265"/>
    </source>
</evidence>
<evidence type="ECO:0000256" key="4">
    <source>
        <dbReference type="ARBA" id="ARBA00022679"/>
    </source>
</evidence>
<dbReference type="NCBIfam" id="TIGR04265">
    <property type="entry name" value="bac_cardiolipin"/>
    <property type="match status" value="1"/>
</dbReference>
<evidence type="ECO:0000256" key="6">
    <source>
        <dbReference type="ARBA" id="ARBA00022737"/>
    </source>
</evidence>
<organism evidence="15 16">
    <name type="scientific">Clostridium amylolyticum</name>
    <dbReference type="NCBI Taxonomy" id="1121298"/>
    <lineage>
        <taxon>Bacteria</taxon>
        <taxon>Bacillati</taxon>
        <taxon>Bacillota</taxon>
        <taxon>Clostridia</taxon>
        <taxon>Eubacteriales</taxon>
        <taxon>Clostridiaceae</taxon>
        <taxon>Clostridium</taxon>
    </lineage>
</organism>
<dbReference type="InterPro" id="IPR025202">
    <property type="entry name" value="PLD-like_dom"/>
</dbReference>
<keyword evidence="4 12" id="KW-0808">Transferase</keyword>
<sequence length="480" mass="55210">MKVVLYILYAIFIINVVLAITIVILEKKQPERTIAWLMVLILLPPIGLILYIFLGRNWKIHKLNDSTVDGIQDLINPIIEQIPKRDKPYIPLIELLANNSDSPVFINNEIKIFRDGNEKFRFLKEELLKAKHHIHLEYYIVKNDGIGTEIKDILIQKAREGVKIRFIMDRVGSIKVTRKYLKEMEEAGIDVVQYSYFLAPLLRAINTQINFRNHRKIVVIDGKVGFIGGINIGDEYLGKSKMGYWRDTHLMVKGDFALGLQSVFLDDFLTIQQATNNFVFYDQEFDKYFPTSPAAKKKIPMQVVKSGPDSQFPAIMQGILKMISIATDHIYITTPYFVPSEGIMDALRIAALGGVDVRIIFPEKADHFTVNCASRTYLAELMRCGAKVYFYDKNSFVHAKTMTIDGKMCTIGTANMDRRSFELNYEINSVIYDEEVSTELELIFFEDLKKCRIFTLQEYESSSKFRKIIEGVTRIFSALL</sequence>
<dbReference type="AlphaFoldDB" id="A0A1M6PJX6"/>
<dbReference type="RefSeq" id="WP_242949015.1">
    <property type="nucleotide sequence ID" value="NZ_FQZO01000017.1"/>
</dbReference>
<comment type="function">
    <text evidence="12">Catalyzes the reversible phosphatidyl group transfer from one phosphatidylglycerol molecule to another to form cardiolipin (CL) (diphosphatidylglycerol) and glycerol.</text>
</comment>
<dbReference type="PROSITE" id="PS50035">
    <property type="entry name" value="PLD"/>
    <property type="match status" value="2"/>
</dbReference>
<feature type="active site" evidence="12">
    <location>
        <position position="400"/>
    </location>
</feature>